<reference evidence="2" key="1">
    <citation type="journal article" date="2016" name="Nat. Genet.">
        <title>The genome sequences of Arachis duranensis and Arachis ipaensis, the diploid ancestors of cultivated peanut.</title>
        <authorList>
            <person name="Bertioli D.J."/>
            <person name="Cannon S.B."/>
            <person name="Froenicke L."/>
            <person name="Huang G."/>
            <person name="Farmer A.D."/>
            <person name="Cannon E.K."/>
            <person name="Liu X."/>
            <person name="Gao D."/>
            <person name="Clevenger J."/>
            <person name="Dash S."/>
            <person name="Ren L."/>
            <person name="Moretzsohn M.C."/>
            <person name="Shirasawa K."/>
            <person name="Huang W."/>
            <person name="Vidigal B."/>
            <person name="Abernathy B."/>
            <person name="Chu Y."/>
            <person name="Niederhuth C.E."/>
            <person name="Umale P."/>
            <person name="Araujo A.C."/>
            <person name="Kozik A."/>
            <person name="Kim K.D."/>
            <person name="Burow M.D."/>
            <person name="Varshney R.K."/>
            <person name="Wang X."/>
            <person name="Zhang X."/>
            <person name="Barkley N."/>
            <person name="Guimaraes P.M."/>
            <person name="Isobe S."/>
            <person name="Guo B."/>
            <person name="Liao B."/>
            <person name="Stalker H.T."/>
            <person name="Schmitz R.J."/>
            <person name="Scheffler B.E."/>
            <person name="Leal-Bertioli S.C."/>
            <person name="Xun X."/>
            <person name="Jackson S.A."/>
            <person name="Michelmore R."/>
            <person name="Ozias-Akins P."/>
        </authorList>
    </citation>
    <scope>NUCLEOTIDE SEQUENCE [LARGE SCALE GENOMIC DNA]</scope>
    <source>
        <strain evidence="2">cv. V14167</strain>
    </source>
</reference>
<feature type="region of interest" description="Disordered" evidence="1">
    <location>
        <begin position="230"/>
        <end position="259"/>
    </location>
</feature>
<dbReference type="KEGG" id="adu:127743842"/>
<evidence type="ECO:0000256" key="1">
    <source>
        <dbReference type="SAM" id="MobiDB-lite"/>
    </source>
</evidence>
<dbReference type="RefSeq" id="XP_052111977.1">
    <property type="nucleotide sequence ID" value="XM_052256017.1"/>
</dbReference>
<gene>
    <name evidence="3" type="primary">LOC127743842</name>
</gene>
<dbReference type="GeneID" id="127743842"/>
<evidence type="ECO:0000313" key="2">
    <source>
        <dbReference type="Proteomes" id="UP000515211"/>
    </source>
</evidence>
<accession>A0A9C6WE47</accession>
<reference evidence="3" key="2">
    <citation type="submission" date="2025-08" db="UniProtKB">
        <authorList>
            <consortium name="RefSeq"/>
        </authorList>
    </citation>
    <scope>IDENTIFICATION</scope>
    <source>
        <tissue evidence="3">Whole plant</tissue>
    </source>
</reference>
<dbReference type="AlphaFoldDB" id="A0A9C6WE47"/>
<dbReference type="PANTHER" id="PTHR34222:SF99">
    <property type="entry name" value="PROTEIN, PUTATIVE-RELATED"/>
    <property type="match status" value="1"/>
</dbReference>
<proteinExistence type="predicted"/>
<evidence type="ECO:0000313" key="3">
    <source>
        <dbReference type="RefSeq" id="XP_052111977.1"/>
    </source>
</evidence>
<keyword evidence="2" id="KW-1185">Reference proteome</keyword>
<dbReference type="PANTHER" id="PTHR34222">
    <property type="entry name" value="GAG_PRE-INTEGRS DOMAIN-CONTAINING PROTEIN"/>
    <property type="match status" value="1"/>
</dbReference>
<sequence length="259" mass="28948">MKQGNLSITNYFTKLKAIWEDIDGFKPVPQCKECSEKCDCGLGTMRDYRDETYAVRFLRGLNKQYGTVRSQIMLMKPLPDINEIFSLLIQQERQFNGSDLETQNFTALANSIHNFNNNSSSVSRGRGRGIRGGRGGRGGRNSAPKTCSYCHKAGHLVDTCYHKHGFPPHLQRQKWPRETSNGAMANNIVAGIEGSSTNNVKQDKEADGQSQFNQSLRDALLTFLRQECAQSSQGTSVRDVDQSNAGNGESDLFEDDWHS</sequence>
<dbReference type="Proteomes" id="UP000515211">
    <property type="component" value="Chromosome 2"/>
</dbReference>
<feature type="region of interest" description="Disordered" evidence="1">
    <location>
        <begin position="119"/>
        <end position="143"/>
    </location>
</feature>
<organism evidence="2 3">
    <name type="scientific">Arachis duranensis</name>
    <name type="common">Wild peanut</name>
    <dbReference type="NCBI Taxonomy" id="130453"/>
    <lineage>
        <taxon>Eukaryota</taxon>
        <taxon>Viridiplantae</taxon>
        <taxon>Streptophyta</taxon>
        <taxon>Embryophyta</taxon>
        <taxon>Tracheophyta</taxon>
        <taxon>Spermatophyta</taxon>
        <taxon>Magnoliopsida</taxon>
        <taxon>eudicotyledons</taxon>
        <taxon>Gunneridae</taxon>
        <taxon>Pentapetalae</taxon>
        <taxon>rosids</taxon>
        <taxon>fabids</taxon>
        <taxon>Fabales</taxon>
        <taxon>Fabaceae</taxon>
        <taxon>Papilionoideae</taxon>
        <taxon>50 kb inversion clade</taxon>
        <taxon>dalbergioids sensu lato</taxon>
        <taxon>Dalbergieae</taxon>
        <taxon>Pterocarpus clade</taxon>
        <taxon>Arachis</taxon>
    </lineage>
</organism>
<feature type="compositionally biased region" description="Polar residues" evidence="1">
    <location>
        <begin position="230"/>
        <end position="247"/>
    </location>
</feature>
<name>A0A9C6WE47_ARADU</name>
<protein>
    <submittedName>
        <fullName evidence="3">Uncharacterized protein LOC127743842</fullName>
    </submittedName>
</protein>